<dbReference type="InterPro" id="IPR024607">
    <property type="entry name" value="Sulfatase_CS"/>
</dbReference>
<dbReference type="InterPro" id="IPR017850">
    <property type="entry name" value="Alkaline_phosphatase_core_sf"/>
</dbReference>
<dbReference type="PANTHER" id="PTHR46615:SF1">
    <property type="entry name" value="ARYLSULFATASE K"/>
    <property type="match status" value="1"/>
</dbReference>
<dbReference type="InterPro" id="IPR000917">
    <property type="entry name" value="Sulfatase_N"/>
</dbReference>
<evidence type="ECO:0000259" key="3">
    <source>
        <dbReference type="Pfam" id="PF00884"/>
    </source>
</evidence>
<gene>
    <name evidence="4" type="ORF">BJY24_005101</name>
</gene>
<organism evidence="4 5">
    <name type="scientific">Nocardia transvalensis</name>
    <dbReference type="NCBI Taxonomy" id="37333"/>
    <lineage>
        <taxon>Bacteria</taxon>
        <taxon>Bacillati</taxon>
        <taxon>Actinomycetota</taxon>
        <taxon>Actinomycetes</taxon>
        <taxon>Mycobacteriales</taxon>
        <taxon>Nocardiaceae</taxon>
        <taxon>Nocardia</taxon>
    </lineage>
</organism>
<dbReference type="PROSITE" id="PS00149">
    <property type="entry name" value="SULFATASE_2"/>
    <property type="match status" value="1"/>
</dbReference>
<dbReference type="SUPFAM" id="SSF53649">
    <property type="entry name" value="Alkaline phosphatase-like"/>
    <property type="match status" value="1"/>
</dbReference>
<dbReference type="InterPro" id="IPR006311">
    <property type="entry name" value="TAT_signal"/>
</dbReference>
<dbReference type="PROSITE" id="PS51318">
    <property type="entry name" value="TAT"/>
    <property type="match status" value="1"/>
</dbReference>
<dbReference type="PANTHER" id="PTHR46615">
    <property type="entry name" value="ARYLSULFATASE K"/>
    <property type="match status" value="1"/>
</dbReference>
<evidence type="ECO:0000313" key="4">
    <source>
        <dbReference type="EMBL" id="MBB5916189.1"/>
    </source>
</evidence>
<name>A0A7W9UK85_9NOCA</name>
<comment type="caution">
    <text evidence="4">The sequence shown here is derived from an EMBL/GenBank/DDBJ whole genome shotgun (WGS) entry which is preliminary data.</text>
</comment>
<dbReference type="EC" id="3.1.6.1" evidence="4"/>
<evidence type="ECO:0000313" key="5">
    <source>
        <dbReference type="Proteomes" id="UP000540412"/>
    </source>
</evidence>
<dbReference type="GO" id="GO:0015024">
    <property type="term" value="F:glucuronate-2-sulfatase activity"/>
    <property type="evidence" value="ECO:0007669"/>
    <property type="project" value="TreeGrafter"/>
</dbReference>
<dbReference type="Proteomes" id="UP000540412">
    <property type="component" value="Unassembled WGS sequence"/>
</dbReference>
<accession>A0A7W9UK85</accession>
<comment type="similarity">
    <text evidence="1">Belongs to the sulfatase family.</text>
</comment>
<dbReference type="InterPro" id="IPR051849">
    <property type="entry name" value="GAG-degrading_sulfatase"/>
</dbReference>
<reference evidence="4 5" key="1">
    <citation type="submission" date="2020-08" db="EMBL/GenBank/DDBJ databases">
        <title>Sequencing the genomes of 1000 actinobacteria strains.</title>
        <authorList>
            <person name="Klenk H.-P."/>
        </authorList>
    </citation>
    <scope>NUCLEOTIDE SEQUENCE [LARGE SCALE GENOMIC DNA]</scope>
    <source>
        <strain evidence="4 5">DSM 43582</strain>
    </source>
</reference>
<dbReference type="RefSeq" id="WP_040752357.1">
    <property type="nucleotide sequence ID" value="NZ_JACHIT010000002.1"/>
</dbReference>
<dbReference type="Pfam" id="PF00884">
    <property type="entry name" value="Sulfatase"/>
    <property type="match status" value="1"/>
</dbReference>
<sequence>MPSHIPDPRDTARLGRRALLSMMAAAPFAVPALGGARAGADPGRRPNILVVMTDQERADVVRPPGFALPARDRIDAAGVRFAMHHTPTAPCTPARSTFFTGLHAPVNGMIDNVGGSGVVDQLLDLTGTANADLDTAIPTLGTLLRQTGYHTAYIGKWHLSGAVSPDPAGLAGYGFQESHDILGGGGPDEGLHEDPGVVDRAVNWLRDNGTRAEPWLCVVSMVNPHDMMYCPRFYRLADVPEHGADVPPNFEADLSAKPQVQSVWRTLNTAVGGVMPEEVTSPGARRQWQRWGNWYLELLLRTDDLIGRVLDGLDASGAANDTVVVRVADHGELGGAHGLRQKGAMIYRENNRVPLTIADPRIPATHGRTVSGLTSHIDLVPTLAALAGVAVASTGRDLTPLLGNPGGDVREALLLTADARSSGGRTPGVRYCLRGTITPRYSFARYSTPAGVDGSRADFEYELYDRQEDPLEMRNLAHDPAASPVVDELNGLVDTLVARELRRA</sequence>
<protein>
    <submittedName>
        <fullName evidence="4">Arylsulfatase</fullName>
        <ecNumber evidence="4">3.1.6.1</ecNumber>
    </submittedName>
</protein>
<dbReference type="EMBL" id="JACHIT010000002">
    <property type="protein sequence ID" value="MBB5916189.1"/>
    <property type="molecule type" value="Genomic_DNA"/>
</dbReference>
<keyword evidence="5" id="KW-1185">Reference proteome</keyword>
<dbReference type="AlphaFoldDB" id="A0A7W9UK85"/>
<feature type="domain" description="Sulfatase N-terminal" evidence="3">
    <location>
        <begin position="46"/>
        <end position="389"/>
    </location>
</feature>
<dbReference type="Gene3D" id="3.40.720.10">
    <property type="entry name" value="Alkaline Phosphatase, subunit A"/>
    <property type="match status" value="1"/>
</dbReference>
<proteinExistence type="inferred from homology"/>
<keyword evidence="2 4" id="KW-0378">Hydrolase</keyword>
<evidence type="ECO:0000256" key="1">
    <source>
        <dbReference type="ARBA" id="ARBA00008779"/>
    </source>
</evidence>
<evidence type="ECO:0000256" key="2">
    <source>
        <dbReference type="ARBA" id="ARBA00022801"/>
    </source>
</evidence>
<dbReference type="GO" id="GO:0004065">
    <property type="term" value="F:arylsulfatase activity"/>
    <property type="evidence" value="ECO:0007669"/>
    <property type="project" value="UniProtKB-EC"/>
</dbReference>